<dbReference type="EMBL" id="NSIT01000213">
    <property type="protein sequence ID" value="PJE78287.1"/>
    <property type="molecule type" value="Genomic_DNA"/>
</dbReference>
<feature type="domain" description="DUF1731" evidence="2">
    <location>
        <begin position="261"/>
        <end position="307"/>
    </location>
</feature>
<organism evidence="3">
    <name type="scientific">invertebrate metagenome</name>
    <dbReference type="NCBI Taxonomy" id="1711999"/>
    <lineage>
        <taxon>unclassified sequences</taxon>
        <taxon>metagenomes</taxon>
        <taxon>organismal metagenomes</taxon>
    </lineage>
</organism>
<proteinExistence type="predicted"/>
<dbReference type="PANTHER" id="PTHR11092:SF0">
    <property type="entry name" value="EPIMERASE FAMILY PROTEIN SDR39U1"/>
    <property type="match status" value="1"/>
</dbReference>
<dbReference type="Pfam" id="PF08338">
    <property type="entry name" value="DUF1731"/>
    <property type="match status" value="1"/>
</dbReference>
<dbReference type="InterPro" id="IPR013549">
    <property type="entry name" value="DUF1731"/>
</dbReference>
<dbReference type="Gene3D" id="3.40.50.720">
    <property type="entry name" value="NAD(P)-binding Rossmann-like Domain"/>
    <property type="match status" value="1"/>
</dbReference>
<dbReference type="CDD" id="cd05242">
    <property type="entry name" value="SDR_a8"/>
    <property type="match status" value="1"/>
</dbReference>
<dbReference type="InterPro" id="IPR010099">
    <property type="entry name" value="SDR39U1"/>
</dbReference>
<accession>A0A2H9T503</accession>
<feature type="domain" description="NAD-dependent epimerase/dehydratase" evidence="1">
    <location>
        <begin position="3"/>
        <end position="227"/>
    </location>
</feature>
<evidence type="ECO:0000259" key="1">
    <source>
        <dbReference type="Pfam" id="PF01370"/>
    </source>
</evidence>
<evidence type="ECO:0000313" key="3">
    <source>
        <dbReference type="EMBL" id="PJE78287.1"/>
    </source>
</evidence>
<dbReference type="PANTHER" id="PTHR11092">
    <property type="entry name" value="SUGAR NUCLEOTIDE EPIMERASE RELATED"/>
    <property type="match status" value="1"/>
</dbReference>
<dbReference type="InterPro" id="IPR036291">
    <property type="entry name" value="NAD(P)-bd_dom_sf"/>
</dbReference>
<comment type="caution">
    <text evidence="3">The sequence shown here is derived from an EMBL/GenBank/DDBJ whole genome shotgun (WGS) entry which is preliminary data.</text>
</comment>
<evidence type="ECO:0000259" key="2">
    <source>
        <dbReference type="Pfam" id="PF08338"/>
    </source>
</evidence>
<dbReference type="SUPFAM" id="SSF51735">
    <property type="entry name" value="NAD(P)-binding Rossmann-fold domains"/>
    <property type="match status" value="1"/>
</dbReference>
<name>A0A2H9T503_9ZZZZ</name>
<dbReference type="Pfam" id="PF01370">
    <property type="entry name" value="Epimerase"/>
    <property type="match status" value="1"/>
</dbReference>
<gene>
    <name evidence="3" type="ORF">CI610_02784</name>
</gene>
<protein>
    <submittedName>
        <fullName evidence="3">Epimerase family protein</fullName>
    </submittedName>
</protein>
<dbReference type="InterPro" id="IPR001509">
    <property type="entry name" value="Epimerase_deHydtase"/>
</dbReference>
<dbReference type="AlphaFoldDB" id="A0A2H9T503"/>
<sequence>MHILITGGTGFIGQALVNTLLALNHQVTIISRQNPDAVKALFVHPYDRPAVLNQKLLVSSLSAMDTQCHYDVVVNLAGEGIMDKRWTDQRKQILSDSRIALTTQLISRLKQLPTPPNVFVSASAIGFYGSQPGNAVLTESSPAGRDFPAHLCAQWEQAAQQAESLEPMRICILRIGVVLHPSGGALKKMLPAFRIGLGGPLGNGQQIMPWIHRDDVVSALLFLISHHISGIFNATAPYPVTNREFTKTLGRTLNRPAFFRVPKSLLKLGLGEASVLLTGGQSVIPKRLQQEGFTFSFPLLPEALNHLLKQG</sequence>
<reference evidence="3" key="1">
    <citation type="journal article" date="2017" name="Appl. Environ. Microbiol.">
        <title>Molecular characterization of an Endozoicomonas-like organism causing infection in king scallop Pecten maximus L.</title>
        <authorList>
            <person name="Cano I."/>
            <person name="van Aerle R."/>
            <person name="Ross S."/>
            <person name="Verner-Jeffreys D.W."/>
            <person name="Paley R.K."/>
            <person name="Rimmer G."/>
            <person name="Ryder D."/>
            <person name="Hooper P."/>
            <person name="Stone D."/>
            <person name="Feist S.W."/>
        </authorList>
    </citation>
    <scope>NUCLEOTIDE SEQUENCE</scope>
</reference>
<dbReference type="NCBIfam" id="TIGR01777">
    <property type="entry name" value="yfcH"/>
    <property type="match status" value="1"/>
</dbReference>